<dbReference type="OrthoDB" id="4232400at2759"/>
<comment type="caution">
    <text evidence="2">The sequence shown here is derived from an EMBL/GenBank/DDBJ whole genome shotgun (WGS) entry which is preliminary data.</text>
</comment>
<name>J6ETN0_TRIAS</name>
<protein>
    <submittedName>
        <fullName evidence="2">Uncharacterized protein</fullName>
    </submittedName>
</protein>
<organism evidence="2 3">
    <name type="scientific">Trichosporon asahii var. asahii (strain ATCC 90039 / CBS 2479 / JCM 2466 / KCTC 7840 / NBRC 103889/ NCYC 2677 / UAMH 7654)</name>
    <name type="common">Yeast</name>
    <dbReference type="NCBI Taxonomy" id="1186058"/>
    <lineage>
        <taxon>Eukaryota</taxon>
        <taxon>Fungi</taxon>
        <taxon>Dikarya</taxon>
        <taxon>Basidiomycota</taxon>
        <taxon>Agaricomycotina</taxon>
        <taxon>Tremellomycetes</taxon>
        <taxon>Trichosporonales</taxon>
        <taxon>Trichosporonaceae</taxon>
        <taxon>Trichosporon</taxon>
    </lineage>
</organism>
<evidence type="ECO:0000313" key="2">
    <source>
        <dbReference type="EMBL" id="EJT47924.1"/>
    </source>
</evidence>
<evidence type="ECO:0000256" key="1">
    <source>
        <dbReference type="SAM" id="MobiDB-lite"/>
    </source>
</evidence>
<accession>J6ETN0</accession>
<dbReference type="Proteomes" id="UP000002748">
    <property type="component" value="Unassembled WGS sequence"/>
</dbReference>
<dbReference type="VEuPathDB" id="FungiDB:A1Q1_03159"/>
<evidence type="ECO:0000313" key="3">
    <source>
        <dbReference type="Proteomes" id="UP000002748"/>
    </source>
</evidence>
<dbReference type="GeneID" id="25986672"/>
<feature type="compositionally biased region" description="Polar residues" evidence="1">
    <location>
        <begin position="1"/>
        <end position="13"/>
    </location>
</feature>
<gene>
    <name evidence="2" type="ORF">A1Q1_03159</name>
</gene>
<dbReference type="HOGENOM" id="CLU_2591481_0_0_1"/>
<feature type="region of interest" description="Disordered" evidence="1">
    <location>
        <begin position="1"/>
        <end position="27"/>
    </location>
</feature>
<dbReference type="RefSeq" id="XP_014179087.1">
    <property type="nucleotide sequence ID" value="XM_014323612.1"/>
</dbReference>
<dbReference type="AlphaFoldDB" id="J6ETN0"/>
<proteinExistence type="predicted"/>
<sequence>MSSPTDSNHSMDSIKQHAPPQPFTPAEASIVDSYGSWDAFCRVYGLKPANPDEAVEAYCIVRQMARYDSPAPNSDNAASP</sequence>
<dbReference type="KEGG" id="tasa:A1Q1_03159"/>
<dbReference type="EMBL" id="ALBS01000223">
    <property type="protein sequence ID" value="EJT47924.1"/>
    <property type="molecule type" value="Genomic_DNA"/>
</dbReference>
<reference evidence="2 3" key="1">
    <citation type="journal article" date="2012" name="Eukaryot. Cell">
        <title>Draft genome sequence of CBS 2479, the standard type strain of Trichosporon asahii.</title>
        <authorList>
            <person name="Yang R.Y."/>
            <person name="Li H.T."/>
            <person name="Zhu H."/>
            <person name="Zhou G.P."/>
            <person name="Wang M."/>
            <person name="Wang L."/>
        </authorList>
    </citation>
    <scope>NUCLEOTIDE SEQUENCE [LARGE SCALE GENOMIC DNA]</scope>
    <source>
        <strain evidence="3">ATCC 90039 / CBS 2479 / JCM 2466 / KCTC 7840 / NCYC 2677 / UAMH 7654</strain>
    </source>
</reference>